<sequence length="382" mass="43555">MTMSEHGTMSEVGKVLRFMTIYGFGKTIFKIIGRVRPNGFSAKLWKSRKADIGVIGCGQFAFATIGFSIWRRYGNRFAICYDIDVDKQRSFASFFGLAQENVSALDVMTDERVRFLYIASNHASHTDYAVQGLLAGKIVYLEKPISVSIEQLQRLHETIRRTGGQIFAGYNRPFSAAVRHLHHWMAGVNQPLTLNCFISGHVLGPEHWYRKPEEGTRVCGNVGHWLDLAVHMLCWSSLPDKWHITTVYSNAVTRDEDMVIVLTSERGDLINIILTARGEPFEGINETINIQQGDLIAKIDDFRQLVIWQGDKLQKKRFWPKDVGHNMAILQPFSEVRRAWREVELSTLLMLCIARMVVNGDHSFEFSFSEEHKRLTGPSSRS</sequence>
<dbReference type="InterPro" id="IPR036291">
    <property type="entry name" value="NAD(P)-bd_dom_sf"/>
</dbReference>
<reference evidence="3" key="1">
    <citation type="submission" date="2014-02" db="EMBL/GenBank/DDBJ databases">
        <title>Expanding our view of genomic diversity in Candidatus Accumulibacter clades.</title>
        <authorList>
            <person name="Skennerton C.T."/>
            <person name="Barr J.J."/>
            <person name="Slater F.R."/>
            <person name="Bond P.L."/>
            <person name="Tyson G.W."/>
        </authorList>
    </citation>
    <scope>NUCLEOTIDE SEQUENCE [LARGE SCALE GENOMIC DNA]</scope>
</reference>
<evidence type="ECO:0000313" key="4">
    <source>
        <dbReference type="Proteomes" id="UP000021315"/>
    </source>
</evidence>
<accession>A0A080MK80</accession>
<evidence type="ECO:0000256" key="1">
    <source>
        <dbReference type="SAM" id="Phobius"/>
    </source>
</evidence>
<dbReference type="Gene3D" id="3.40.50.720">
    <property type="entry name" value="NAD(P)-binding Rossmann-like Domain"/>
    <property type="match status" value="1"/>
</dbReference>
<dbReference type="Pfam" id="PF01408">
    <property type="entry name" value="GFO_IDH_MocA"/>
    <property type="match status" value="1"/>
</dbReference>
<dbReference type="PANTHER" id="PTHR43377">
    <property type="entry name" value="BILIVERDIN REDUCTASE A"/>
    <property type="match status" value="1"/>
</dbReference>
<feature type="transmembrane region" description="Helical" evidence="1">
    <location>
        <begin position="15"/>
        <end position="32"/>
    </location>
</feature>
<dbReference type="EMBL" id="JDST02000018">
    <property type="protein sequence ID" value="KFB77719.1"/>
    <property type="molecule type" value="Genomic_DNA"/>
</dbReference>
<comment type="caution">
    <text evidence="3">The sequence shown here is derived from an EMBL/GenBank/DDBJ whole genome shotgun (WGS) entry which is preliminary data.</text>
</comment>
<proteinExistence type="predicted"/>
<dbReference type="AlphaFoldDB" id="A0A080MK80"/>
<evidence type="ECO:0000259" key="2">
    <source>
        <dbReference type="Pfam" id="PF01408"/>
    </source>
</evidence>
<keyword evidence="1" id="KW-0472">Membrane</keyword>
<gene>
    <name evidence="3" type="ORF">AW06_001093</name>
</gene>
<dbReference type="STRING" id="1453999.AW06_001093"/>
<dbReference type="InterPro" id="IPR051450">
    <property type="entry name" value="Gfo/Idh/MocA_Oxidoreductases"/>
</dbReference>
<evidence type="ECO:0000313" key="3">
    <source>
        <dbReference type="EMBL" id="KFB77719.1"/>
    </source>
</evidence>
<keyword evidence="1" id="KW-0812">Transmembrane</keyword>
<feature type="transmembrane region" description="Helical" evidence="1">
    <location>
        <begin position="52"/>
        <end position="70"/>
    </location>
</feature>
<keyword evidence="1" id="KW-1133">Transmembrane helix</keyword>
<dbReference type="InterPro" id="IPR000683">
    <property type="entry name" value="Gfo/Idh/MocA-like_OxRdtase_N"/>
</dbReference>
<protein>
    <submittedName>
        <fullName evidence="3">Oxidoreductase family, NAD-binding Rossmann fold protein</fullName>
    </submittedName>
</protein>
<organism evidence="3 4">
    <name type="scientific">Candidatus Accumulibacter cognatus</name>
    <dbReference type="NCBI Taxonomy" id="2954383"/>
    <lineage>
        <taxon>Bacteria</taxon>
        <taxon>Pseudomonadati</taxon>
        <taxon>Pseudomonadota</taxon>
        <taxon>Betaproteobacteria</taxon>
        <taxon>Candidatus Accumulibacter</taxon>
    </lineage>
</organism>
<feature type="domain" description="Gfo/Idh/MocA-like oxidoreductase N-terminal" evidence="2">
    <location>
        <begin position="52"/>
        <end position="170"/>
    </location>
</feature>
<dbReference type="Gene3D" id="3.30.360.10">
    <property type="entry name" value="Dihydrodipicolinate Reductase, domain 2"/>
    <property type="match status" value="1"/>
</dbReference>
<dbReference type="GO" id="GO:0000166">
    <property type="term" value="F:nucleotide binding"/>
    <property type="evidence" value="ECO:0007669"/>
    <property type="project" value="InterPro"/>
</dbReference>
<name>A0A080MK80_9PROT</name>
<dbReference type="Proteomes" id="UP000021315">
    <property type="component" value="Unassembled WGS sequence"/>
</dbReference>
<dbReference type="SUPFAM" id="SSF51735">
    <property type="entry name" value="NAD(P)-binding Rossmann-fold domains"/>
    <property type="match status" value="1"/>
</dbReference>
<keyword evidence="4" id="KW-1185">Reference proteome</keyword>
<dbReference type="PANTHER" id="PTHR43377:SF1">
    <property type="entry name" value="BILIVERDIN REDUCTASE A"/>
    <property type="match status" value="1"/>
</dbReference>